<feature type="compositionally biased region" description="Low complexity" evidence="1">
    <location>
        <begin position="242"/>
        <end position="253"/>
    </location>
</feature>
<dbReference type="Proteomes" id="UP001595925">
    <property type="component" value="Unassembled WGS sequence"/>
</dbReference>
<feature type="domain" description="CHRD" evidence="2">
    <location>
        <begin position="34"/>
        <end position="173"/>
    </location>
</feature>
<dbReference type="InterPro" id="IPR019546">
    <property type="entry name" value="TAT_signal_bac_arc"/>
</dbReference>
<evidence type="ECO:0000256" key="1">
    <source>
        <dbReference type="SAM" id="MobiDB-lite"/>
    </source>
</evidence>
<dbReference type="NCBIfam" id="TIGR01409">
    <property type="entry name" value="TAT_signal_seq"/>
    <property type="match status" value="1"/>
</dbReference>
<dbReference type="EMBL" id="JBHSJG010000038">
    <property type="protein sequence ID" value="MFC4989012.1"/>
    <property type="molecule type" value="Genomic_DNA"/>
</dbReference>
<dbReference type="PROSITE" id="PS51318">
    <property type="entry name" value="TAT"/>
    <property type="match status" value="1"/>
</dbReference>
<dbReference type="SMART" id="SM00754">
    <property type="entry name" value="CHRD"/>
    <property type="match status" value="1"/>
</dbReference>
<dbReference type="RefSeq" id="WP_224828427.1">
    <property type="nucleotide sequence ID" value="NZ_JAIVEF010000006.1"/>
</dbReference>
<proteinExistence type="predicted"/>
<accession>A0ABD5QHE2</accession>
<protein>
    <submittedName>
        <fullName evidence="3">CHRD domain-containing protein</fullName>
    </submittedName>
</protein>
<sequence>MADTHNTRRRFLQTAGIAVGSTVLLGTASASHEETWTFHAELTGEDHGVETPASGHATFEIPPDSHEIQYTIDVSHLCHTTQAHVHLGEETEDGPVVSWLYPEDGTEPELLEGRFDGTLAKGTISLSDLVGPLEGADSNEVATTLMEEDAYVNVHTETHPAGEIRGQIRPDADTEEAITEAMDDDEDDAPMEGGEGSEEGDDGNDTDDDQDDASGDDEAETDDGESDDGTMNGTDSDDGMMNETNGTNETGNGSDDGDDTSSIRGFFGSIRALFA</sequence>
<dbReference type="Pfam" id="PF07452">
    <property type="entry name" value="CHRD"/>
    <property type="match status" value="1"/>
</dbReference>
<comment type="caution">
    <text evidence="3">The sequence shown here is derived from an EMBL/GenBank/DDBJ whole genome shotgun (WGS) entry which is preliminary data.</text>
</comment>
<evidence type="ECO:0000313" key="3">
    <source>
        <dbReference type="EMBL" id="MFC4989012.1"/>
    </source>
</evidence>
<organism evidence="3 4">
    <name type="scientific">Saliphagus infecundisoli</name>
    <dbReference type="NCBI Taxonomy" id="1849069"/>
    <lineage>
        <taxon>Archaea</taxon>
        <taxon>Methanobacteriati</taxon>
        <taxon>Methanobacteriota</taxon>
        <taxon>Stenosarchaea group</taxon>
        <taxon>Halobacteria</taxon>
        <taxon>Halobacteriales</taxon>
        <taxon>Natrialbaceae</taxon>
        <taxon>Saliphagus</taxon>
    </lineage>
</organism>
<evidence type="ECO:0000259" key="2">
    <source>
        <dbReference type="PROSITE" id="PS50933"/>
    </source>
</evidence>
<keyword evidence="4" id="KW-1185">Reference proteome</keyword>
<evidence type="ECO:0000313" key="4">
    <source>
        <dbReference type="Proteomes" id="UP001595925"/>
    </source>
</evidence>
<dbReference type="AlphaFoldDB" id="A0ABD5QHE2"/>
<name>A0ABD5QHE2_9EURY</name>
<feature type="region of interest" description="Disordered" evidence="1">
    <location>
        <begin position="181"/>
        <end position="275"/>
    </location>
</feature>
<feature type="compositionally biased region" description="Acidic residues" evidence="1">
    <location>
        <begin position="181"/>
        <end position="228"/>
    </location>
</feature>
<reference evidence="3 4" key="1">
    <citation type="journal article" date="2019" name="Int. J. Syst. Evol. Microbiol.">
        <title>The Global Catalogue of Microorganisms (GCM) 10K type strain sequencing project: providing services to taxonomists for standard genome sequencing and annotation.</title>
        <authorList>
            <consortium name="The Broad Institute Genomics Platform"/>
            <consortium name="The Broad Institute Genome Sequencing Center for Infectious Disease"/>
            <person name="Wu L."/>
            <person name="Ma J."/>
        </authorList>
    </citation>
    <scope>NUCLEOTIDE SEQUENCE [LARGE SCALE GENOMIC DNA]</scope>
    <source>
        <strain evidence="3 4">CGMCC 1.15824</strain>
    </source>
</reference>
<dbReference type="InterPro" id="IPR006311">
    <property type="entry name" value="TAT_signal"/>
</dbReference>
<gene>
    <name evidence="3" type="ORF">ACFPFO_14805</name>
</gene>
<dbReference type="InterPro" id="IPR010895">
    <property type="entry name" value="CHRD"/>
</dbReference>
<dbReference type="PROSITE" id="PS50933">
    <property type="entry name" value="CHRD"/>
    <property type="match status" value="1"/>
</dbReference>